<keyword evidence="2" id="KW-0472">Membrane</keyword>
<dbReference type="EMBL" id="JAYKXP010000285">
    <property type="protein sequence ID" value="KAK7016423.1"/>
    <property type="molecule type" value="Genomic_DNA"/>
</dbReference>
<feature type="compositionally biased region" description="Polar residues" evidence="1">
    <location>
        <begin position="1"/>
        <end position="13"/>
    </location>
</feature>
<dbReference type="Gene3D" id="3.60.130.30">
    <property type="match status" value="1"/>
</dbReference>
<evidence type="ECO:0000313" key="3">
    <source>
        <dbReference type="EMBL" id="KAK7016423.1"/>
    </source>
</evidence>
<gene>
    <name evidence="3" type="ORF">VNI00_018905</name>
</gene>
<keyword evidence="2" id="KW-0812">Transmembrane</keyword>
<keyword evidence="2" id="KW-1133">Transmembrane helix</keyword>
<proteinExistence type="predicted"/>
<evidence type="ECO:0000256" key="2">
    <source>
        <dbReference type="SAM" id="Phobius"/>
    </source>
</evidence>
<evidence type="ECO:0000256" key="1">
    <source>
        <dbReference type="SAM" id="MobiDB-lite"/>
    </source>
</evidence>
<feature type="transmembrane region" description="Helical" evidence="2">
    <location>
        <begin position="286"/>
        <end position="310"/>
    </location>
</feature>
<accession>A0AAW0AU98</accession>
<dbReference type="AlphaFoldDB" id="A0AAW0AU98"/>
<sequence>MSNSGTDYKQTRSGALFSPYLTETTARVDNLIYAALSRDHPDPLGSPLTTPPSSPAPSRSPSPEPIVFENEAPPSPLPNMSKAGSSAKRKRRPKNDKKHSHEHRAKRRRCKLAALCNNESVLEEHRNHPKVFEFAVPTGQLNGSSLPATSTGYVGNTSSVPATRTYRLEDLVHSRKDSLCLVEFIPGVTRYVLCCETGKIMVVMTPGPIGDNSWRATCKEAAEVIRNLRPKCHFRPHDNSKGRSRGDVNALHFGISVGNGQKKPQVLRGTSIGNSKVMNTIRTHQAFMRIVGFMSSIFLTWAPQLFSYYVHIMALLLASDHQLFRPFENSPFAAFTVNFGPATVCLPHRDTKNLAFGWCAVCALGNFDYKKGGHLVLWDCRLVLEFPPGAIIFIPSSVCCHFNTVIQDDEDRFSFTTYSAGGLFRWVEHGFQLESAYTQTEQAVKEAQQNKTRWSRGLNLFSTLEELLPPVDS</sequence>
<feature type="region of interest" description="Disordered" evidence="1">
    <location>
        <begin position="37"/>
        <end position="109"/>
    </location>
</feature>
<comment type="caution">
    <text evidence="3">The sequence shown here is derived from an EMBL/GenBank/DDBJ whole genome shotgun (WGS) entry which is preliminary data.</text>
</comment>
<reference evidence="3 4" key="1">
    <citation type="submission" date="2024-01" db="EMBL/GenBank/DDBJ databases">
        <title>A draft genome for a cacao thread blight-causing isolate of Paramarasmius palmivorus.</title>
        <authorList>
            <person name="Baruah I.K."/>
            <person name="Bukari Y."/>
            <person name="Amoako-Attah I."/>
            <person name="Meinhardt L.W."/>
            <person name="Bailey B.A."/>
            <person name="Cohen S.P."/>
        </authorList>
    </citation>
    <scope>NUCLEOTIDE SEQUENCE [LARGE SCALE GENOMIC DNA]</scope>
    <source>
        <strain evidence="3 4">GH-12</strain>
    </source>
</reference>
<name>A0AAW0AU98_9AGAR</name>
<feature type="region of interest" description="Disordered" evidence="1">
    <location>
        <begin position="1"/>
        <end position="21"/>
    </location>
</feature>
<dbReference type="Proteomes" id="UP001383192">
    <property type="component" value="Unassembled WGS sequence"/>
</dbReference>
<evidence type="ECO:0000313" key="4">
    <source>
        <dbReference type="Proteomes" id="UP001383192"/>
    </source>
</evidence>
<organism evidence="3 4">
    <name type="scientific">Paramarasmius palmivorus</name>
    <dbReference type="NCBI Taxonomy" id="297713"/>
    <lineage>
        <taxon>Eukaryota</taxon>
        <taxon>Fungi</taxon>
        <taxon>Dikarya</taxon>
        <taxon>Basidiomycota</taxon>
        <taxon>Agaricomycotina</taxon>
        <taxon>Agaricomycetes</taxon>
        <taxon>Agaricomycetidae</taxon>
        <taxon>Agaricales</taxon>
        <taxon>Marasmiineae</taxon>
        <taxon>Marasmiaceae</taxon>
        <taxon>Paramarasmius</taxon>
    </lineage>
</organism>
<protein>
    <submittedName>
        <fullName evidence="3">Uncharacterized protein</fullName>
    </submittedName>
</protein>
<keyword evidence="4" id="KW-1185">Reference proteome</keyword>
<feature type="compositionally biased region" description="Pro residues" evidence="1">
    <location>
        <begin position="49"/>
        <end position="64"/>
    </location>
</feature>
<feature type="compositionally biased region" description="Basic residues" evidence="1">
    <location>
        <begin position="87"/>
        <end position="109"/>
    </location>
</feature>